<evidence type="ECO:0000313" key="2">
    <source>
        <dbReference type="Proteomes" id="UP001159042"/>
    </source>
</evidence>
<dbReference type="Gene3D" id="3.30.420.10">
    <property type="entry name" value="Ribonuclease H-like superfamily/Ribonuclease H"/>
    <property type="match status" value="1"/>
</dbReference>
<dbReference type="Proteomes" id="UP001159042">
    <property type="component" value="Unassembled WGS sequence"/>
</dbReference>
<dbReference type="PANTHER" id="PTHR47326">
    <property type="entry name" value="TRANSPOSABLE ELEMENT TC3 TRANSPOSASE-LIKE PROTEIN"/>
    <property type="match status" value="1"/>
</dbReference>
<dbReference type="GO" id="GO:0003676">
    <property type="term" value="F:nucleic acid binding"/>
    <property type="evidence" value="ECO:0007669"/>
    <property type="project" value="InterPro"/>
</dbReference>
<protein>
    <recommendedName>
        <fullName evidence="3">Transposase</fullName>
    </recommendedName>
</protein>
<comment type="caution">
    <text evidence="1">The sequence shown here is derived from an EMBL/GenBank/DDBJ whole genome shotgun (WGS) entry which is preliminary data.</text>
</comment>
<name>A0AAV8V995_9CUCU</name>
<sequence>MNRFSKEDKYNLIKCLNLRNENANLANDLYFELYPEKPQPDARIFKRLKFNLINYGSYTKPRSKNYNKANREGQENIVLELVRENPNTSCRQIEATGGVNRCKTHKILKKHKFRPYKTRLIHHLYPTDPDRRLQFCNWFVNKCNQEPDFTRRVIWTDESYISSDGIFNRYNDNHWCRDNPHSTITRQRQGRFGFSVWCGLIDNELIGPYFVNGNLTARSYIHILNNNLQPYLDNIGTPCYSSVNIFSTRWRSCTQRKRNYNLFE</sequence>
<evidence type="ECO:0008006" key="3">
    <source>
        <dbReference type="Google" id="ProtNLM"/>
    </source>
</evidence>
<gene>
    <name evidence="1" type="ORF">NQ315_008892</name>
</gene>
<proteinExistence type="predicted"/>
<dbReference type="PANTHER" id="PTHR47326:SF1">
    <property type="entry name" value="HTH PSQ-TYPE DOMAIN-CONTAINING PROTEIN"/>
    <property type="match status" value="1"/>
</dbReference>
<accession>A0AAV8V995</accession>
<keyword evidence="2" id="KW-1185">Reference proteome</keyword>
<evidence type="ECO:0000313" key="1">
    <source>
        <dbReference type="EMBL" id="KAJ8910771.1"/>
    </source>
</evidence>
<reference evidence="1 2" key="1">
    <citation type="journal article" date="2023" name="Insect Mol. Biol.">
        <title>Genome sequencing provides insights into the evolution of gene families encoding plant cell wall-degrading enzymes in longhorned beetles.</title>
        <authorList>
            <person name="Shin N.R."/>
            <person name="Okamura Y."/>
            <person name="Kirsch R."/>
            <person name="Pauchet Y."/>
        </authorList>
    </citation>
    <scope>NUCLEOTIDE SEQUENCE [LARGE SCALE GENOMIC DNA]</scope>
    <source>
        <strain evidence="1">EAD_L_NR</strain>
    </source>
</reference>
<organism evidence="1 2">
    <name type="scientific">Exocentrus adspersus</name>
    <dbReference type="NCBI Taxonomy" id="1586481"/>
    <lineage>
        <taxon>Eukaryota</taxon>
        <taxon>Metazoa</taxon>
        <taxon>Ecdysozoa</taxon>
        <taxon>Arthropoda</taxon>
        <taxon>Hexapoda</taxon>
        <taxon>Insecta</taxon>
        <taxon>Pterygota</taxon>
        <taxon>Neoptera</taxon>
        <taxon>Endopterygota</taxon>
        <taxon>Coleoptera</taxon>
        <taxon>Polyphaga</taxon>
        <taxon>Cucujiformia</taxon>
        <taxon>Chrysomeloidea</taxon>
        <taxon>Cerambycidae</taxon>
        <taxon>Lamiinae</taxon>
        <taxon>Acanthocinini</taxon>
        <taxon>Exocentrus</taxon>
    </lineage>
</organism>
<dbReference type="InterPro" id="IPR036397">
    <property type="entry name" value="RNaseH_sf"/>
</dbReference>
<dbReference type="EMBL" id="JANEYG010000246">
    <property type="protein sequence ID" value="KAJ8910771.1"/>
    <property type="molecule type" value="Genomic_DNA"/>
</dbReference>
<dbReference type="AlphaFoldDB" id="A0AAV8V995"/>